<dbReference type="PROSITE" id="PS01227">
    <property type="entry name" value="UPF0012"/>
    <property type="match status" value="1"/>
</dbReference>
<dbReference type="InterPro" id="IPR044083">
    <property type="entry name" value="RamA-like"/>
</dbReference>
<organism evidence="3 4">
    <name type="scientific">Acidisoma silvae</name>
    <dbReference type="NCBI Taxonomy" id="2802396"/>
    <lineage>
        <taxon>Bacteria</taxon>
        <taxon>Pseudomonadati</taxon>
        <taxon>Pseudomonadota</taxon>
        <taxon>Alphaproteobacteria</taxon>
        <taxon>Acetobacterales</taxon>
        <taxon>Acidocellaceae</taxon>
        <taxon>Acidisoma</taxon>
    </lineage>
</organism>
<dbReference type="InterPro" id="IPR003010">
    <property type="entry name" value="C-N_Hydrolase"/>
</dbReference>
<dbReference type="CDD" id="cd07576">
    <property type="entry name" value="R-amidase_like"/>
    <property type="match status" value="1"/>
</dbReference>
<dbReference type="EMBL" id="JAESVB010000021">
    <property type="protein sequence ID" value="MCB8877978.1"/>
    <property type="molecule type" value="Genomic_DNA"/>
</dbReference>
<dbReference type="Gene3D" id="3.60.110.10">
    <property type="entry name" value="Carbon-nitrogen hydrolase"/>
    <property type="match status" value="1"/>
</dbReference>
<evidence type="ECO:0000256" key="1">
    <source>
        <dbReference type="ARBA" id="ARBA00010613"/>
    </source>
</evidence>
<dbReference type="Pfam" id="PF00795">
    <property type="entry name" value="CN_hydrolase"/>
    <property type="match status" value="1"/>
</dbReference>
<dbReference type="PROSITE" id="PS50263">
    <property type="entry name" value="CN_HYDROLASE"/>
    <property type="match status" value="1"/>
</dbReference>
<comment type="caution">
    <text evidence="3">The sequence shown here is derived from an EMBL/GenBank/DDBJ whole genome shotgun (WGS) entry which is preliminary data.</text>
</comment>
<dbReference type="GO" id="GO:0016787">
    <property type="term" value="F:hydrolase activity"/>
    <property type="evidence" value="ECO:0007669"/>
    <property type="project" value="UniProtKB-KW"/>
</dbReference>
<dbReference type="InterPro" id="IPR001110">
    <property type="entry name" value="UPF0012_CS"/>
</dbReference>
<dbReference type="Proteomes" id="UP000708298">
    <property type="component" value="Unassembled WGS sequence"/>
</dbReference>
<dbReference type="SUPFAM" id="SSF56317">
    <property type="entry name" value="Carbon-nitrogen hydrolase"/>
    <property type="match status" value="1"/>
</dbReference>
<comment type="similarity">
    <text evidence="1">Belongs to the carbon-nitrogen hydrolase superfamily. NIT1/NIT2 family.</text>
</comment>
<dbReference type="InterPro" id="IPR036526">
    <property type="entry name" value="C-N_Hydrolase_sf"/>
</dbReference>
<reference evidence="3" key="1">
    <citation type="journal article" date="2021" name="Microorganisms">
        <title>Acidisoma silvae sp. nov. and Acidisomacellulosilytica sp. nov., Two Acidophilic Bacteria Isolated from Decaying Wood, Hydrolyzing Cellulose and Producing Poly-3-hydroxybutyrate.</title>
        <authorList>
            <person name="Mieszkin S."/>
            <person name="Pouder E."/>
            <person name="Uroz S."/>
            <person name="Simon-Colin C."/>
            <person name="Alain K."/>
        </authorList>
    </citation>
    <scope>NUCLEOTIDE SEQUENCE</scope>
    <source>
        <strain evidence="3">HW T2.11</strain>
    </source>
</reference>
<reference evidence="3" key="2">
    <citation type="submission" date="2021-01" db="EMBL/GenBank/DDBJ databases">
        <authorList>
            <person name="Mieszkin S."/>
            <person name="Pouder E."/>
            <person name="Alain K."/>
        </authorList>
    </citation>
    <scope>NUCLEOTIDE SEQUENCE</scope>
    <source>
        <strain evidence="3">HW T2.11</strain>
    </source>
</reference>
<gene>
    <name evidence="3" type="ORF">ASILVAE211_22505</name>
</gene>
<accession>A0A963YVM9</accession>
<sequence length="265" mass="28416">MMRFSALQMQPASCDKQANIERIKQAAAAARQVGSGLLVAPEMSITGYAIWDQLSQMAEPRDGFMTQSLTAMARALNIAIVAGMPERAGQDIYNTAVCALPSGQLHFYRKCHLFGPDEIRGFRAGEALSPTFEIDGVKAGMLVCYDVEFPEWARALALTGAQLFIVPTALPKVITNDRVSRLMIPARALENHVMVIYAGLCGSENGLDYQGGSCIVGSDGADLARAGKGEALLTADIGSKVPGAEHGDPYLHDRRPALYRSLSLA</sequence>
<dbReference type="PANTHER" id="PTHR23088">
    <property type="entry name" value="NITRILASE-RELATED"/>
    <property type="match status" value="1"/>
</dbReference>
<keyword evidence="3" id="KW-0378">Hydrolase</keyword>
<evidence type="ECO:0000313" key="3">
    <source>
        <dbReference type="EMBL" id="MCB8877978.1"/>
    </source>
</evidence>
<dbReference type="AlphaFoldDB" id="A0A963YVM9"/>
<evidence type="ECO:0000313" key="4">
    <source>
        <dbReference type="Proteomes" id="UP000708298"/>
    </source>
</evidence>
<name>A0A963YVM9_9PROT</name>
<dbReference type="PANTHER" id="PTHR23088:SF27">
    <property type="entry name" value="DEAMINATED GLUTATHIONE AMIDASE"/>
    <property type="match status" value="1"/>
</dbReference>
<feature type="domain" description="CN hydrolase" evidence="2">
    <location>
        <begin position="2"/>
        <end position="239"/>
    </location>
</feature>
<keyword evidence="4" id="KW-1185">Reference proteome</keyword>
<protein>
    <submittedName>
        <fullName evidence="3">Carbon-nitrogen hydrolase family protein</fullName>
    </submittedName>
</protein>
<dbReference type="RefSeq" id="WP_227323623.1">
    <property type="nucleotide sequence ID" value="NZ_JAESVB010000021.1"/>
</dbReference>
<proteinExistence type="inferred from homology"/>
<evidence type="ECO:0000259" key="2">
    <source>
        <dbReference type="PROSITE" id="PS50263"/>
    </source>
</evidence>